<dbReference type="SUPFAM" id="SSF47413">
    <property type="entry name" value="lambda repressor-like DNA-binding domains"/>
    <property type="match status" value="1"/>
</dbReference>
<dbReference type="GO" id="GO:0003677">
    <property type="term" value="F:DNA binding"/>
    <property type="evidence" value="ECO:0007669"/>
    <property type="project" value="InterPro"/>
</dbReference>
<dbReference type="STRING" id="1914963.AWW67_01530"/>
<dbReference type="AlphaFoldDB" id="A0A150Y170"/>
<dbReference type="RefSeq" id="WP_062300638.1">
    <property type="nucleotide sequence ID" value="NZ_LRPB01000012.1"/>
</dbReference>
<accession>A0A150Y170</accession>
<dbReference type="CDD" id="cd00093">
    <property type="entry name" value="HTH_XRE"/>
    <property type="match status" value="1"/>
</dbReference>
<proteinExistence type="predicted"/>
<gene>
    <name evidence="2" type="ORF">AWW67_01530</name>
</gene>
<dbReference type="InterPro" id="IPR001387">
    <property type="entry name" value="Cro/C1-type_HTH"/>
</dbReference>
<dbReference type="InterPro" id="IPR010982">
    <property type="entry name" value="Lambda_DNA-bd_dom_sf"/>
</dbReference>
<evidence type="ECO:0000313" key="3">
    <source>
        <dbReference type="Proteomes" id="UP000075663"/>
    </source>
</evidence>
<sequence>MTGLIKKFEMVERVHHLIRKRATGTPEELAEKLGVSQATVFRIIEGMKSLDAPVVYDFSIRSYYYEYPVEFNYGFKSDKDWGEINGGLVVSSNFFKNNFRLSFFESAMF</sequence>
<dbReference type="Proteomes" id="UP000075663">
    <property type="component" value="Unassembled WGS sequence"/>
</dbReference>
<comment type="caution">
    <text evidence="2">The sequence shown here is derived from an EMBL/GenBank/DDBJ whole genome shotgun (WGS) entry which is preliminary data.</text>
</comment>
<feature type="domain" description="HTH cro/C1-type" evidence="1">
    <location>
        <begin position="18"/>
        <end position="55"/>
    </location>
</feature>
<evidence type="ECO:0000313" key="2">
    <source>
        <dbReference type="EMBL" id="KYG84753.1"/>
    </source>
</evidence>
<organism evidence="2 3">
    <name type="scientific">Roseivirga seohaensis</name>
    <dbReference type="NCBI Taxonomy" id="1914963"/>
    <lineage>
        <taxon>Bacteria</taxon>
        <taxon>Pseudomonadati</taxon>
        <taxon>Bacteroidota</taxon>
        <taxon>Cytophagia</taxon>
        <taxon>Cytophagales</taxon>
        <taxon>Roseivirgaceae</taxon>
        <taxon>Roseivirga</taxon>
    </lineage>
</organism>
<dbReference type="EMBL" id="LRPB01000012">
    <property type="protein sequence ID" value="KYG84753.1"/>
    <property type="molecule type" value="Genomic_DNA"/>
</dbReference>
<reference evidence="2 3" key="1">
    <citation type="submission" date="2016-01" db="EMBL/GenBank/DDBJ databases">
        <title>Genome sequencing of Roseivirga seohaensis SW-152.</title>
        <authorList>
            <person name="Selvaratnam C."/>
            <person name="Thevarajoo S."/>
            <person name="Goh K.M."/>
            <person name="Ee R."/>
            <person name="Chan K.-G."/>
            <person name="Chong C.S."/>
        </authorList>
    </citation>
    <scope>NUCLEOTIDE SEQUENCE [LARGE SCALE GENOMIC DNA]</scope>
    <source>
        <strain evidence="2 3">SW-152</strain>
    </source>
</reference>
<dbReference type="Pfam" id="PF01381">
    <property type="entry name" value="HTH_3"/>
    <property type="match status" value="1"/>
</dbReference>
<evidence type="ECO:0000259" key="1">
    <source>
        <dbReference type="Pfam" id="PF01381"/>
    </source>
</evidence>
<protein>
    <recommendedName>
        <fullName evidence="1">HTH cro/C1-type domain-containing protein</fullName>
    </recommendedName>
</protein>
<name>A0A150Y170_9BACT</name>